<sequence length="393" mass="43516">MQVTRFPERASGPAERMAGFIAHLRMNGVPLGPAETGAALQALTHVEATDVDETRLALKTLLSPDADVWGKFDDLFNAYWFNKGAQKAGQASAHVRTQSARPMMWKDHLGDGPSEDGDGPADTMPGHSDEDAEGIDGRLIGTQSRNLTRRDLRELFDEADLQAAEKAAERLAHALRDRRSRRRKQAKRGEQLDMRRIQRASVARGGEPLDLFKRKRPDRPMNIIALTDVSGSMTVYSRVFLAFVRGLISRDTTAEAFLFHTRLMRVTDALRERDTLKAASRLSLMAEGFGGGTDIGGSLANFVDQYSARLNKRTVVLILSDGYCTGTPEKLGQSLNRIRQKAGRIVWLNPLLGWKDYEPVARAIQEALPHVDAHLPVNTIDALAALEPEFARL</sequence>
<evidence type="ECO:0000313" key="2">
    <source>
        <dbReference type="EMBL" id="SEF97656.1"/>
    </source>
</evidence>
<proteinExistence type="predicted"/>
<dbReference type="RefSeq" id="WP_103909748.1">
    <property type="nucleotide sequence ID" value="NZ_FNUZ01000002.1"/>
</dbReference>
<evidence type="ECO:0000256" key="1">
    <source>
        <dbReference type="SAM" id="MobiDB-lite"/>
    </source>
</evidence>
<dbReference type="Gene3D" id="3.40.50.410">
    <property type="entry name" value="von Willebrand factor, type A domain"/>
    <property type="match status" value="1"/>
</dbReference>
<dbReference type="SUPFAM" id="SSF53300">
    <property type="entry name" value="vWA-like"/>
    <property type="match status" value="1"/>
</dbReference>
<organism evidence="2 3">
    <name type="scientific">Thalassococcus halodurans</name>
    <dbReference type="NCBI Taxonomy" id="373675"/>
    <lineage>
        <taxon>Bacteria</taxon>
        <taxon>Pseudomonadati</taxon>
        <taxon>Pseudomonadota</taxon>
        <taxon>Alphaproteobacteria</taxon>
        <taxon>Rhodobacterales</taxon>
        <taxon>Roseobacteraceae</taxon>
        <taxon>Thalassococcus</taxon>
    </lineage>
</organism>
<name>A0A1H5WEI0_9RHOB</name>
<dbReference type="EMBL" id="FNUZ01000002">
    <property type="protein sequence ID" value="SEF97656.1"/>
    <property type="molecule type" value="Genomic_DNA"/>
</dbReference>
<dbReference type="InterPro" id="IPR036465">
    <property type="entry name" value="vWFA_dom_sf"/>
</dbReference>
<accession>A0A1H5WEI0</accession>
<reference evidence="2 3" key="1">
    <citation type="submission" date="2016-10" db="EMBL/GenBank/DDBJ databases">
        <authorList>
            <person name="de Groot N.N."/>
        </authorList>
    </citation>
    <scope>NUCLEOTIDE SEQUENCE [LARGE SCALE GENOMIC DNA]</scope>
    <source>
        <strain evidence="2 3">DSM 26915</strain>
    </source>
</reference>
<protein>
    <submittedName>
        <fullName evidence="2">Uncharacterized conserved protein, contains von Willebrand factor type A (VWA) domain</fullName>
    </submittedName>
</protein>
<evidence type="ECO:0000313" key="3">
    <source>
        <dbReference type="Proteomes" id="UP000236752"/>
    </source>
</evidence>
<dbReference type="PANTHER" id="PTHR39338:SF6">
    <property type="entry name" value="BLL5662 PROTEIN"/>
    <property type="match status" value="1"/>
</dbReference>
<dbReference type="PANTHER" id="PTHR39338">
    <property type="entry name" value="BLL5662 PROTEIN-RELATED"/>
    <property type="match status" value="1"/>
</dbReference>
<dbReference type="InterPro" id="IPR008912">
    <property type="entry name" value="Uncharacterised_CoxE"/>
</dbReference>
<keyword evidence="3" id="KW-1185">Reference proteome</keyword>
<dbReference type="OrthoDB" id="9790469at2"/>
<feature type="region of interest" description="Disordered" evidence="1">
    <location>
        <begin position="106"/>
        <end position="142"/>
    </location>
</feature>
<dbReference type="InterPro" id="IPR011195">
    <property type="entry name" value="UCP010256"/>
</dbReference>
<dbReference type="AlphaFoldDB" id="A0A1H5WEI0"/>
<gene>
    <name evidence="2" type="ORF">SAMN04488045_1402</name>
</gene>
<dbReference type="PIRSF" id="PIRSF010256">
    <property type="entry name" value="CoxE_vWa"/>
    <property type="match status" value="1"/>
</dbReference>
<dbReference type="Proteomes" id="UP000236752">
    <property type="component" value="Unassembled WGS sequence"/>
</dbReference>
<dbReference type="Pfam" id="PF05762">
    <property type="entry name" value="VWA_CoxE"/>
    <property type="match status" value="1"/>
</dbReference>